<keyword evidence="3" id="KW-1185">Reference proteome</keyword>
<organism evidence="2 3">
    <name type="scientific">Chiloscyllium punctatum</name>
    <name type="common">Brownbanded bambooshark</name>
    <name type="synonym">Hemiscyllium punctatum</name>
    <dbReference type="NCBI Taxonomy" id="137246"/>
    <lineage>
        <taxon>Eukaryota</taxon>
        <taxon>Metazoa</taxon>
        <taxon>Chordata</taxon>
        <taxon>Craniata</taxon>
        <taxon>Vertebrata</taxon>
        <taxon>Chondrichthyes</taxon>
        <taxon>Elasmobranchii</taxon>
        <taxon>Galeomorphii</taxon>
        <taxon>Galeoidea</taxon>
        <taxon>Orectolobiformes</taxon>
        <taxon>Hemiscylliidae</taxon>
        <taxon>Chiloscyllium</taxon>
    </lineage>
</organism>
<feature type="region of interest" description="Disordered" evidence="1">
    <location>
        <begin position="93"/>
        <end position="122"/>
    </location>
</feature>
<reference evidence="2 3" key="1">
    <citation type="journal article" date="2018" name="Nat. Ecol. Evol.">
        <title>Shark genomes provide insights into elasmobranch evolution and the origin of vertebrates.</title>
        <authorList>
            <person name="Hara Y"/>
            <person name="Yamaguchi K"/>
            <person name="Onimaru K"/>
            <person name="Kadota M"/>
            <person name="Koyanagi M"/>
            <person name="Keeley SD"/>
            <person name="Tatsumi K"/>
            <person name="Tanaka K"/>
            <person name="Motone F"/>
            <person name="Kageyama Y"/>
            <person name="Nozu R"/>
            <person name="Adachi N"/>
            <person name="Nishimura O"/>
            <person name="Nakagawa R"/>
            <person name="Tanegashima C"/>
            <person name="Kiyatake I"/>
            <person name="Matsumoto R"/>
            <person name="Murakumo K"/>
            <person name="Nishida K"/>
            <person name="Terakita A"/>
            <person name="Kuratani S"/>
            <person name="Sato K"/>
            <person name="Hyodo S Kuraku.S."/>
        </authorList>
    </citation>
    <scope>NUCLEOTIDE SEQUENCE [LARGE SCALE GENOMIC DNA]</scope>
</reference>
<dbReference type="EMBL" id="BEZZ01156704">
    <property type="protein sequence ID" value="GCC45195.1"/>
    <property type="molecule type" value="Genomic_DNA"/>
</dbReference>
<evidence type="ECO:0000313" key="3">
    <source>
        <dbReference type="Proteomes" id="UP000287033"/>
    </source>
</evidence>
<dbReference type="Proteomes" id="UP000287033">
    <property type="component" value="Unassembled WGS sequence"/>
</dbReference>
<evidence type="ECO:0000256" key="1">
    <source>
        <dbReference type="SAM" id="MobiDB-lite"/>
    </source>
</evidence>
<dbReference type="AlphaFoldDB" id="A0A401TRD1"/>
<evidence type="ECO:0000313" key="2">
    <source>
        <dbReference type="EMBL" id="GCC45195.1"/>
    </source>
</evidence>
<feature type="compositionally biased region" description="Polar residues" evidence="1">
    <location>
        <begin position="93"/>
        <end position="105"/>
    </location>
</feature>
<name>A0A401TRD1_CHIPU</name>
<gene>
    <name evidence="2" type="ORF">chiPu_0029434</name>
</gene>
<comment type="caution">
    <text evidence="2">The sequence shown here is derived from an EMBL/GenBank/DDBJ whole genome shotgun (WGS) entry which is preliminary data.</text>
</comment>
<sequence length="133" mass="13926">MFVSEQDVLPSEMLRDDAVASVDTVVPDRVDADQEADPGNHMKTPGAEAVGELSLGVEGDRESQNSPEVLQAHEEGTECVSLFSLGCGVGYPSGQSSPSTVNHQPYSIAPRKGGGEIDPFTLPSATKADLISL</sequence>
<proteinExistence type="predicted"/>
<accession>A0A401TRD1</accession>
<protein>
    <submittedName>
        <fullName evidence="2">Uncharacterized protein</fullName>
    </submittedName>
</protein>
<feature type="region of interest" description="Disordered" evidence="1">
    <location>
        <begin position="27"/>
        <end position="49"/>
    </location>
</feature>